<dbReference type="GO" id="GO:0006511">
    <property type="term" value="P:ubiquitin-dependent protein catabolic process"/>
    <property type="evidence" value="ECO:0007669"/>
    <property type="project" value="InterPro"/>
</dbReference>
<dbReference type="Proteomes" id="UP000070700">
    <property type="component" value="Unassembled WGS sequence"/>
</dbReference>
<evidence type="ECO:0000256" key="2">
    <source>
        <dbReference type="ARBA" id="ARBA00009993"/>
    </source>
</evidence>
<dbReference type="PANTHER" id="PTHR20648">
    <property type="entry name" value="ELONGIN-C"/>
    <property type="match status" value="1"/>
</dbReference>
<evidence type="ECO:0000256" key="1">
    <source>
        <dbReference type="ARBA" id="ARBA00004123"/>
    </source>
</evidence>
<evidence type="ECO:0000256" key="3">
    <source>
        <dbReference type="ARBA" id="ARBA00021347"/>
    </source>
</evidence>
<evidence type="ECO:0000256" key="4">
    <source>
        <dbReference type="ARBA" id="ARBA00023242"/>
    </source>
</evidence>
<proteinExistence type="inferred from homology"/>
<dbReference type="STRING" id="149040.A0A194XS54"/>
<dbReference type="InterPro" id="IPR016073">
    <property type="entry name" value="Skp1_comp_POZ"/>
</dbReference>
<dbReference type="GO" id="GO:0005634">
    <property type="term" value="C:nucleus"/>
    <property type="evidence" value="ECO:0007669"/>
    <property type="project" value="UniProtKB-SubCell"/>
</dbReference>
<dbReference type="Gene3D" id="3.30.710.10">
    <property type="entry name" value="Potassium Channel Kv1.1, Chain A"/>
    <property type="match status" value="1"/>
</dbReference>
<keyword evidence="8" id="KW-1185">Reference proteome</keyword>
<dbReference type="KEGG" id="psco:LY89DRAFT_663595"/>
<name>A0A194XS54_MOLSC</name>
<comment type="similarity">
    <text evidence="2">Belongs to the SKP1 family.</text>
</comment>
<protein>
    <recommendedName>
        <fullName evidence="3">Elongin-C</fullName>
    </recommendedName>
</protein>
<dbReference type="InParanoid" id="A0A194XS54"/>
<comment type="subcellular location">
    <subcellularLocation>
        <location evidence="1">Nucleus</location>
    </subcellularLocation>
</comment>
<gene>
    <name evidence="7" type="ORF">LY89DRAFT_663595</name>
</gene>
<feature type="domain" description="SKP1 component POZ" evidence="6">
    <location>
        <begin position="13"/>
        <end position="75"/>
    </location>
</feature>
<dbReference type="AlphaFoldDB" id="A0A194XS54"/>
<sequence>MASSSQNQGLSKYVTLISLDGFEFVVLREAACISKAIAKMLNTQSNFMEAKDGRCVFGEINGIVLEKVAEYFYYNYKNRNKEDVPDMEIPPELCLELLMAADYLDT</sequence>
<evidence type="ECO:0000313" key="7">
    <source>
        <dbReference type="EMBL" id="KUJ23130.1"/>
    </source>
</evidence>
<dbReference type="RefSeq" id="XP_018077485.1">
    <property type="nucleotide sequence ID" value="XM_018212714.1"/>
</dbReference>
<dbReference type="CDD" id="cd18321">
    <property type="entry name" value="BTB_POZ_EloC"/>
    <property type="match status" value="1"/>
</dbReference>
<dbReference type="InterPro" id="IPR001232">
    <property type="entry name" value="SKP1-like"/>
</dbReference>
<dbReference type="InterPro" id="IPR039948">
    <property type="entry name" value="ELC1"/>
</dbReference>
<evidence type="ECO:0000259" key="6">
    <source>
        <dbReference type="Pfam" id="PF03931"/>
    </source>
</evidence>
<dbReference type="FunFam" id="3.30.710.10:FF:000035">
    <property type="entry name" value="Elongin C transcription elongation factor"/>
    <property type="match status" value="1"/>
</dbReference>
<dbReference type="SMART" id="SM00512">
    <property type="entry name" value="Skp1"/>
    <property type="match status" value="1"/>
</dbReference>
<reference evidence="7 8" key="1">
    <citation type="submission" date="2015-10" db="EMBL/GenBank/DDBJ databases">
        <title>Full genome of DAOMC 229536 Phialocephala scopiformis, a fungal endophyte of spruce producing the potent anti-insectan compound rugulosin.</title>
        <authorList>
            <consortium name="DOE Joint Genome Institute"/>
            <person name="Walker A.K."/>
            <person name="Frasz S.L."/>
            <person name="Seifert K.A."/>
            <person name="Miller J.D."/>
            <person name="Mondo S.J."/>
            <person name="Labutti K."/>
            <person name="Lipzen A."/>
            <person name="Dockter R."/>
            <person name="Kennedy M."/>
            <person name="Grigoriev I.V."/>
            <person name="Spatafora J.W."/>
        </authorList>
    </citation>
    <scope>NUCLEOTIDE SEQUENCE [LARGE SCALE GENOMIC DNA]</scope>
    <source>
        <strain evidence="7 8">CBS 120377</strain>
    </source>
</reference>
<dbReference type="Pfam" id="PF03931">
    <property type="entry name" value="Skp1_POZ"/>
    <property type="match status" value="1"/>
</dbReference>
<dbReference type="SUPFAM" id="SSF54695">
    <property type="entry name" value="POZ domain"/>
    <property type="match status" value="1"/>
</dbReference>
<keyword evidence="4" id="KW-0539">Nucleus</keyword>
<dbReference type="FunCoup" id="A0A194XS54">
    <property type="interactions" value="692"/>
</dbReference>
<dbReference type="EMBL" id="KQ947405">
    <property type="protein sequence ID" value="KUJ23130.1"/>
    <property type="molecule type" value="Genomic_DNA"/>
</dbReference>
<comment type="function">
    <text evidence="5">Essential component of the SCF (SKP1-CUL1-F-box protein) E3 ubiquitin ligase complexes, which mediate the ubiquitination and subsequent proteasomal degradation of target proteins. Controls sulfur metabolite repression, probably by mediating the inactivation or degradation of the metR transcription factor.</text>
</comment>
<evidence type="ECO:0000256" key="5">
    <source>
        <dbReference type="ARBA" id="ARBA00045385"/>
    </source>
</evidence>
<accession>A0A194XS54</accession>
<dbReference type="OrthoDB" id="249087at2759"/>
<dbReference type="InterPro" id="IPR011333">
    <property type="entry name" value="SKP1/BTB/POZ_sf"/>
</dbReference>
<organism evidence="7 8">
    <name type="scientific">Mollisia scopiformis</name>
    <name type="common">Conifer needle endophyte fungus</name>
    <name type="synonym">Phialocephala scopiformis</name>
    <dbReference type="NCBI Taxonomy" id="149040"/>
    <lineage>
        <taxon>Eukaryota</taxon>
        <taxon>Fungi</taxon>
        <taxon>Dikarya</taxon>
        <taxon>Ascomycota</taxon>
        <taxon>Pezizomycotina</taxon>
        <taxon>Leotiomycetes</taxon>
        <taxon>Helotiales</taxon>
        <taxon>Mollisiaceae</taxon>
        <taxon>Mollisia</taxon>
    </lineage>
</organism>
<dbReference type="GeneID" id="28822440"/>
<evidence type="ECO:0000313" key="8">
    <source>
        <dbReference type="Proteomes" id="UP000070700"/>
    </source>
</evidence>